<dbReference type="SUPFAM" id="SSF109604">
    <property type="entry name" value="HD-domain/PDEase-like"/>
    <property type="match status" value="1"/>
</dbReference>
<dbReference type="PANTHER" id="PTHR33525">
    <property type="match status" value="1"/>
</dbReference>
<organism evidence="2 3">
    <name type="scientific">Ideonella lacteola</name>
    <dbReference type="NCBI Taxonomy" id="2984193"/>
    <lineage>
        <taxon>Bacteria</taxon>
        <taxon>Pseudomonadati</taxon>
        <taxon>Pseudomonadota</taxon>
        <taxon>Betaproteobacteria</taxon>
        <taxon>Burkholderiales</taxon>
        <taxon>Sphaerotilaceae</taxon>
        <taxon>Ideonella</taxon>
    </lineage>
</organism>
<comment type="caution">
    <text evidence="2">The sequence shown here is derived from an EMBL/GenBank/DDBJ whole genome shotgun (WGS) entry which is preliminary data.</text>
</comment>
<dbReference type="InterPro" id="IPR013976">
    <property type="entry name" value="HDOD"/>
</dbReference>
<dbReference type="PANTHER" id="PTHR33525:SF4">
    <property type="entry name" value="CYCLIC DI-GMP PHOSPHODIESTERASE CDGJ"/>
    <property type="match status" value="1"/>
</dbReference>
<feature type="domain" description="HDOD" evidence="1">
    <location>
        <begin position="200"/>
        <end position="386"/>
    </location>
</feature>
<keyword evidence="3" id="KW-1185">Reference proteome</keyword>
<name>A0ABU9BYW5_9BURK</name>
<dbReference type="PROSITE" id="PS51833">
    <property type="entry name" value="HDOD"/>
    <property type="match status" value="1"/>
</dbReference>
<dbReference type="Pfam" id="PF08668">
    <property type="entry name" value="HDOD"/>
    <property type="match status" value="1"/>
</dbReference>
<dbReference type="InterPro" id="IPR052340">
    <property type="entry name" value="RNase_Y/CdgJ"/>
</dbReference>
<dbReference type="Proteomes" id="UP001371218">
    <property type="component" value="Unassembled WGS sequence"/>
</dbReference>
<sequence>MSSVAGTHAILEHVILGCGALFDARRAPMSTRLTVHPATDEVKPDPDGLLAMLADVWPADCGPMSLNLTSEGWLSALMEITPPTHLMIEVPAFLAADAAWEQRIRARAADGVAMVLKGRPLSPLPADLMSCFKLAIVDRADDRRLANNPPPGGAVRTVPFVQSGNANPAEAGDSFKRGAHAVLGWPLGDPPDGSKPKKGVPGSVQVVMDLIQRVEREEPAAKLEAVLRGDPSLAFRLMRYINSPGFGLSVEINSFSHALMMLGYGRLKRWLALLMTSAIDDPDLKPMMFLAVRRGLFMEELARAHGDETTRNEVFLCGVFSLLDRMLGQTFGQLLGSLPVPERVAQALVHSEGPYRPYLELAIAVEMESPIDIREHTEAMLLTPGEVNRAALKAMGTARQLRAD</sequence>
<gene>
    <name evidence="2" type="ORF">AACH06_27725</name>
</gene>
<reference evidence="2 3" key="1">
    <citation type="submission" date="2024-04" db="EMBL/GenBank/DDBJ databases">
        <title>Novel species of the genus Ideonella isolated from streams.</title>
        <authorList>
            <person name="Lu H."/>
        </authorList>
    </citation>
    <scope>NUCLEOTIDE SEQUENCE [LARGE SCALE GENOMIC DNA]</scope>
    <source>
        <strain evidence="2 3">DXS29W</strain>
    </source>
</reference>
<dbReference type="RefSeq" id="WP_341429052.1">
    <property type="nucleotide sequence ID" value="NZ_JBBUTG010000032.1"/>
</dbReference>
<protein>
    <submittedName>
        <fullName evidence="2">HDOD domain-containing protein</fullName>
    </submittedName>
</protein>
<evidence type="ECO:0000313" key="2">
    <source>
        <dbReference type="EMBL" id="MEK8034623.1"/>
    </source>
</evidence>
<evidence type="ECO:0000259" key="1">
    <source>
        <dbReference type="PROSITE" id="PS51833"/>
    </source>
</evidence>
<evidence type="ECO:0000313" key="3">
    <source>
        <dbReference type="Proteomes" id="UP001371218"/>
    </source>
</evidence>
<dbReference type="Gene3D" id="1.10.3210.10">
    <property type="entry name" value="Hypothetical protein af1432"/>
    <property type="match status" value="1"/>
</dbReference>
<dbReference type="EMBL" id="JBBUTG010000032">
    <property type="protein sequence ID" value="MEK8034623.1"/>
    <property type="molecule type" value="Genomic_DNA"/>
</dbReference>
<proteinExistence type="predicted"/>
<accession>A0ABU9BYW5</accession>